<evidence type="ECO:0000256" key="4">
    <source>
        <dbReference type="ARBA" id="ARBA00022490"/>
    </source>
</evidence>
<gene>
    <name evidence="7" type="ORF">XAT740_LOCUS53477</name>
</gene>
<comment type="caution">
    <text evidence="7">The sequence shown here is derived from an EMBL/GenBank/DDBJ whole genome shotgun (WGS) entry which is preliminary data.</text>
</comment>
<evidence type="ECO:0000313" key="8">
    <source>
        <dbReference type="Proteomes" id="UP000663828"/>
    </source>
</evidence>
<keyword evidence="4" id="KW-0963">Cytoplasm</keyword>
<feature type="non-terminal residue" evidence="7">
    <location>
        <position position="1"/>
    </location>
</feature>
<comment type="similarity">
    <text evidence="6">Belongs to the Hyccin family.</text>
</comment>
<evidence type="ECO:0000256" key="5">
    <source>
        <dbReference type="ARBA" id="ARBA00023136"/>
    </source>
</evidence>
<dbReference type="InterPro" id="IPR018619">
    <property type="entry name" value="Hyccin"/>
</dbReference>
<proteinExistence type="inferred from homology"/>
<dbReference type="AlphaFoldDB" id="A0A816DVM0"/>
<name>A0A816DVM0_ADIRI</name>
<dbReference type="Proteomes" id="UP000663828">
    <property type="component" value="Unassembled WGS sequence"/>
</dbReference>
<evidence type="ECO:0000313" key="7">
    <source>
        <dbReference type="EMBL" id="CAF1641981.1"/>
    </source>
</evidence>
<comment type="subcellular location">
    <subcellularLocation>
        <location evidence="1">Cell membrane</location>
    </subcellularLocation>
    <subcellularLocation>
        <location evidence="2">Cytoplasm</location>
        <location evidence="2">Cytosol</location>
    </subcellularLocation>
</comment>
<evidence type="ECO:0000256" key="3">
    <source>
        <dbReference type="ARBA" id="ARBA00022475"/>
    </source>
</evidence>
<organism evidence="7 8">
    <name type="scientific">Adineta ricciae</name>
    <name type="common">Rotifer</name>
    <dbReference type="NCBI Taxonomy" id="249248"/>
    <lineage>
        <taxon>Eukaryota</taxon>
        <taxon>Metazoa</taxon>
        <taxon>Spiralia</taxon>
        <taxon>Gnathifera</taxon>
        <taxon>Rotifera</taxon>
        <taxon>Eurotatoria</taxon>
        <taxon>Bdelloidea</taxon>
        <taxon>Adinetida</taxon>
        <taxon>Adinetidae</taxon>
        <taxon>Adineta</taxon>
    </lineage>
</organism>
<keyword evidence="8" id="KW-1185">Reference proteome</keyword>
<dbReference type="EMBL" id="CAJNOR010009186">
    <property type="protein sequence ID" value="CAF1641981.1"/>
    <property type="molecule type" value="Genomic_DNA"/>
</dbReference>
<dbReference type="GO" id="GO:0005886">
    <property type="term" value="C:plasma membrane"/>
    <property type="evidence" value="ECO:0007669"/>
    <property type="project" value="UniProtKB-SubCell"/>
</dbReference>
<evidence type="ECO:0000256" key="1">
    <source>
        <dbReference type="ARBA" id="ARBA00004236"/>
    </source>
</evidence>
<dbReference type="GO" id="GO:0005829">
    <property type="term" value="C:cytosol"/>
    <property type="evidence" value="ECO:0007669"/>
    <property type="project" value="UniProtKB-SubCell"/>
</dbReference>
<keyword evidence="3" id="KW-1003">Cell membrane</keyword>
<evidence type="ECO:0000256" key="6">
    <source>
        <dbReference type="ARBA" id="ARBA00034482"/>
    </source>
</evidence>
<sequence length="110" mass="12509">MTTTNRTSDNYHSNGSMSSNFKHLNDWVASLQDGKLPPSLNSNPKINAEIHLAITTESSEFASAICDHLFTFYHDVQHRPFVLQFLPSFIIAYYDVLYPRHSESVDSTTK</sequence>
<reference evidence="7" key="1">
    <citation type="submission" date="2021-02" db="EMBL/GenBank/DDBJ databases">
        <authorList>
            <person name="Nowell W R."/>
        </authorList>
    </citation>
    <scope>NUCLEOTIDE SEQUENCE</scope>
</reference>
<protein>
    <submittedName>
        <fullName evidence="7">Uncharacterized protein</fullName>
    </submittedName>
</protein>
<accession>A0A816DVM0</accession>
<evidence type="ECO:0000256" key="2">
    <source>
        <dbReference type="ARBA" id="ARBA00004514"/>
    </source>
</evidence>
<keyword evidence="5" id="KW-0472">Membrane</keyword>
<dbReference type="Pfam" id="PF09790">
    <property type="entry name" value="Hyccin"/>
    <property type="match status" value="1"/>
</dbReference>